<dbReference type="RefSeq" id="XP_038749963.1">
    <property type="nucleotide sequence ID" value="XM_038885175.1"/>
</dbReference>
<sequence length="443" mass="47875">MSITSFTRFGLMALPLMAPLVSAVAVQRRTPAFSGGDCYHEPPRDHGRALKDSGTSSDSMTKEVCAEFCKDYKYFGVEYGRECYCGNVLTSSATKVDASECNMQCSGNSNQPCGAGDRLNLYTLDGYIAPSTKNLAEHNMFYQGCHTEGDGGRALSGFDYSSDTLRPYDCVSTCAGKGYNFAGLEWGRECWCGNYIRGGHWAPESDCTKPCTGDIKSFCGEGGRLSIYAMKTPTTATVTGATYMQCVKDTQSLRFLETGDRLAADDMTATKCASFCSNYKYFGVENGRECYCANDFSVDLQSASAPETDCNTPCWGDGTTLCGAENRLNLYKSTTTAPADTTSNTAGNYQYLQCNVDNVSSRALADDHFADDTGMTPNKCASLCGAKNFQYFGLEYSRECFCGNQLGGAVAPSGDCYMKCTGDSTKICGARDRLSVYQIPSPN</sequence>
<comment type="caution">
    <text evidence="5">The sequence shown here is derived from an EMBL/GenBank/DDBJ whole genome shotgun (WGS) entry which is preliminary data.</text>
</comment>
<gene>
    <name evidence="5" type="ORF">CkaCkLH20_02456</name>
</gene>
<feature type="compositionally biased region" description="Basic and acidic residues" evidence="2">
    <location>
        <begin position="38"/>
        <end position="51"/>
    </location>
</feature>
<reference evidence="5" key="2">
    <citation type="submission" date="2020-11" db="EMBL/GenBank/DDBJ databases">
        <title>Whole genome sequencing of Colletotrichum sp.</title>
        <authorList>
            <person name="Li H."/>
        </authorList>
    </citation>
    <scope>NUCLEOTIDE SEQUENCE</scope>
    <source>
        <strain evidence="5">CkLH20</strain>
    </source>
</reference>
<dbReference type="Pfam" id="PF01822">
    <property type="entry name" value="WSC"/>
    <property type="match status" value="4"/>
</dbReference>
<dbReference type="OrthoDB" id="5985073at2759"/>
<dbReference type="InterPro" id="IPR051589">
    <property type="entry name" value="Sialate-O-sulfotransferase"/>
</dbReference>
<keyword evidence="6" id="KW-1185">Reference proteome</keyword>
<dbReference type="Proteomes" id="UP000781932">
    <property type="component" value="Unassembled WGS sequence"/>
</dbReference>
<protein>
    <submittedName>
        <fullName evidence="5">Copper radical oxidase</fullName>
    </submittedName>
</protein>
<evidence type="ECO:0000256" key="1">
    <source>
        <dbReference type="ARBA" id="ARBA00022737"/>
    </source>
</evidence>
<feature type="domain" description="WSC" evidence="4">
    <location>
        <begin position="348"/>
        <end position="440"/>
    </location>
</feature>
<feature type="domain" description="WSC" evidence="4">
    <location>
        <begin position="240"/>
        <end position="334"/>
    </location>
</feature>
<organism evidence="5 6">
    <name type="scientific">Colletotrichum karsti</name>
    <dbReference type="NCBI Taxonomy" id="1095194"/>
    <lineage>
        <taxon>Eukaryota</taxon>
        <taxon>Fungi</taxon>
        <taxon>Dikarya</taxon>
        <taxon>Ascomycota</taxon>
        <taxon>Pezizomycotina</taxon>
        <taxon>Sordariomycetes</taxon>
        <taxon>Hypocreomycetidae</taxon>
        <taxon>Glomerellales</taxon>
        <taxon>Glomerellaceae</taxon>
        <taxon>Colletotrichum</taxon>
        <taxon>Colletotrichum boninense species complex</taxon>
    </lineage>
</organism>
<keyword evidence="1" id="KW-0677">Repeat</keyword>
<accession>A0A9P6LQA1</accession>
<dbReference type="PANTHER" id="PTHR45964:SF5">
    <property type="entry name" value="WSCD FAMILY MEMBER CG9164"/>
    <property type="match status" value="1"/>
</dbReference>
<dbReference type="GeneID" id="62158249"/>
<reference evidence="5" key="1">
    <citation type="submission" date="2020-03" db="EMBL/GenBank/DDBJ databases">
        <authorList>
            <person name="He L."/>
        </authorList>
    </citation>
    <scope>NUCLEOTIDE SEQUENCE</scope>
    <source>
        <strain evidence="5">CkLH20</strain>
    </source>
</reference>
<proteinExistence type="predicted"/>
<evidence type="ECO:0000256" key="3">
    <source>
        <dbReference type="SAM" id="SignalP"/>
    </source>
</evidence>
<name>A0A9P6LQA1_9PEZI</name>
<evidence type="ECO:0000256" key="2">
    <source>
        <dbReference type="SAM" id="MobiDB-lite"/>
    </source>
</evidence>
<dbReference type="EMBL" id="JAATWM020000005">
    <property type="protein sequence ID" value="KAF9880502.1"/>
    <property type="molecule type" value="Genomic_DNA"/>
</dbReference>
<feature type="signal peptide" evidence="3">
    <location>
        <begin position="1"/>
        <end position="23"/>
    </location>
</feature>
<dbReference type="SMART" id="SM00321">
    <property type="entry name" value="WSC"/>
    <property type="match status" value="4"/>
</dbReference>
<dbReference type="PANTHER" id="PTHR45964">
    <property type="entry name" value="WSCD FAMILY MEMBER CG9164"/>
    <property type="match status" value="1"/>
</dbReference>
<evidence type="ECO:0000313" key="5">
    <source>
        <dbReference type="EMBL" id="KAF9880502.1"/>
    </source>
</evidence>
<feature type="domain" description="WSC" evidence="4">
    <location>
        <begin position="139"/>
        <end position="231"/>
    </location>
</feature>
<feature type="domain" description="WSC" evidence="4">
    <location>
        <begin position="32"/>
        <end position="125"/>
    </location>
</feature>
<keyword evidence="3" id="KW-0732">Signal</keyword>
<feature type="chain" id="PRO_5040377955" evidence="3">
    <location>
        <begin position="24"/>
        <end position="443"/>
    </location>
</feature>
<dbReference type="AlphaFoldDB" id="A0A9P6LQA1"/>
<dbReference type="InterPro" id="IPR002889">
    <property type="entry name" value="WSC_carb-bd"/>
</dbReference>
<dbReference type="PROSITE" id="PS51212">
    <property type="entry name" value="WSC"/>
    <property type="match status" value="4"/>
</dbReference>
<evidence type="ECO:0000259" key="4">
    <source>
        <dbReference type="PROSITE" id="PS51212"/>
    </source>
</evidence>
<evidence type="ECO:0000313" key="6">
    <source>
        <dbReference type="Proteomes" id="UP000781932"/>
    </source>
</evidence>
<feature type="region of interest" description="Disordered" evidence="2">
    <location>
        <begin position="35"/>
        <end position="58"/>
    </location>
</feature>